<feature type="signal peptide" evidence="1">
    <location>
        <begin position="1"/>
        <end position="20"/>
    </location>
</feature>
<evidence type="ECO:0000256" key="1">
    <source>
        <dbReference type="SAM" id="SignalP"/>
    </source>
</evidence>
<comment type="caution">
    <text evidence="2">The sequence shown here is derived from an EMBL/GenBank/DDBJ whole genome shotgun (WGS) entry which is preliminary data.</text>
</comment>
<sequence length="80" mass="8944">MKKIFLILAAGLLVFGTANAKFVHRWDADSLSKGKFVPVKTAFVKKEVKVEGIQIENKHILVKIDYTGKIFTEPSLIAKN</sequence>
<dbReference type="RefSeq" id="WP_066595532.1">
    <property type="nucleotide sequence ID" value="NZ_CAJTBZ010000001.1"/>
</dbReference>
<protein>
    <submittedName>
        <fullName evidence="2">Uncharacterized protein</fullName>
    </submittedName>
</protein>
<evidence type="ECO:0000313" key="3">
    <source>
        <dbReference type="Proteomes" id="UP000214610"/>
    </source>
</evidence>
<proteinExistence type="predicted"/>
<dbReference type="Proteomes" id="UP000214610">
    <property type="component" value="Unassembled WGS sequence"/>
</dbReference>
<keyword evidence="3" id="KW-1185">Reference proteome</keyword>
<accession>A0A227KQE4</accession>
<dbReference type="EMBL" id="NHMP01000001">
    <property type="protein sequence ID" value="OXE50763.1"/>
    <property type="molecule type" value="Genomic_DNA"/>
</dbReference>
<feature type="chain" id="PRO_5011301318" evidence="1">
    <location>
        <begin position="21"/>
        <end position="80"/>
    </location>
</feature>
<gene>
    <name evidence="2" type="ORF">ADH67_00190</name>
</gene>
<dbReference type="AlphaFoldDB" id="A0A227KQE4"/>
<organism evidence="2 3">
    <name type="scientific">Turicimonas muris</name>
    <dbReference type="NCBI Taxonomy" id="1796652"/>
    <lineage>
        <taxon>Bacteria</taxon>
        <taxon>Pseudomonadati</taxon>
        <taxon>Pseudomonadota</taxon>
        <taxon>Betaproteobacteria</taxon>
        <taxon>Burkholderiales</taxon>
        <taxon>Sutterellaceae</taxon>
        <taxon>Turicimonas</taxon>
    </lineage>
</organism>
<keyword evidence="1" id="KW-0732">Signal</keyword>
<evidence type="ECO:0000313" key="2">
    <source>
        <dbReference type="EMBL" id="OXE50763.1"/>
    </source>
</evidence>
<reference evidence="3" key="1">
    <citation type="submission" date="2017-05" db="EMBL/GenBank/DDBJ databases">
        <title>Improved OligoMM genomes.</title>
        <authorList>
            <person name="Garzetti D."/>
        </authorList>
    </citation>
    <scope>NUCLEOTIDE SEQUENCE [LARGE SCALE GENOMIC DNA]</scope>
    <source>
        <strain evidence="3">YL45</strain>
    </source>
</reference>
<name>A0A227KQE4_9BURK</name>
<dbReference type="GeneID" id="78362941"/>